<dbReference type="PATRIC" id="fig|980422.3.peg.996"/>
<dbReference type="SMART" id="SM00382">
    <property type="entry name" value="AAA"/>
    <property type="match status" value="1"/>
</dbReference>
<dbReference type="EMBL" id="CP002548">
    <property type="protein sequence ID" value="AGL90990.1"/>
    <property type="molecule type" value="Genomic_DNA"/>
</dbReference>
<dbReference type="HOGENOM" id="CLU_005373_1_2_14"/>
<dbReference type="GO" id="GO:1990077">
    <property type="term" value="C:primosome complex"/>
    <property type="evidence" value="ECO:0007669"/>
    <property type="project" value="UniProtKB-KW"/>
</dbReference>
<evidence type="ECO:0000259" key="2">
    <source>
        <dbReference type="PROSITE" id="PS51199"/>
    </source>
</evidence>
<keyword evidence="3" id="KW-0547">Nucleotide-binding</keyword>
<accession>R4RNP4</accession>
<keyword evidence="3" id="KW-0067">ATP-binding</keyword>
<evidence type="ECO:0000256" key="1">
    <source>
        <dbReference type="ARBA" id="ARBA00022515"/>
    </source>
</evidence>
<dbReference type="Gene3D" id="3.40.50.300">
    <property type="entry name" value="P-loop containing nucleotide triphosphate hydrolases"/>
    <property type="match status" value="1"/>
</dbReference>
<dbReference type="GO" id="GO:0005524">
    <property type="term" value="F:ATP binding"/>
    <property type="evidence" value="ECO:0007669"/>
    <property type="project" value="InterPro"/>
</dbReference>
<dbReference type="SUPFAM" id="SSF52540">
    <property type="entry name" value="P-loop containing nucleoside triphosphate hydrolases"/>
    <property type="match status" value="1"/>
</dbReference>
<organism evidence="3 4">
    <name type="scientific">Strawberry lethal yellows phytoplasma (CPA) str. NZSb11</name>
    <dbReference type="NCBI Taxonomy" id="980422"/>
    <lineage>
        <taxon>Bacteria</taxon>
        <taxon>Bacillati</taxon>
        <taxon>Mycoplasmatota</taxon>
        <taxon>Mollicutes</taxon>
        <taxon>Acholeplasmatales</taxon>
        <taxon>Acholeplasmataceae</taxon>
        <taxon>Candidatus Phytoplasma</taxon>
        <taxon>16SrXII (Stolbur group)</taxon>
    </lineage>
</organism>
<dbReference type="InterPro" id="IPR027417">
    <property type="entry name" value="P-loop_NTPase"/>
</dbReference>
<dbReference type="PANTHER" id="PTHR30153">
    <property type="entry name" value="REPLICATIVE DNA HELICASE DNAB"/>
    <property type="match status" value="1"/>
</dbReference>
<dbReference type="GO" id="GO:0003678">
    <property type="term" value="F:DNA helicase activity"/>
    <property type="evidence" value="ECO:0007669"/>
    <property type="project" value="InterPro"/>
</dbReference>
<dbReference type="Proteomes" id="UP000013941">
    <property type="component" value="Chromosome"/>
</dbReference>
<dbReference type="KEGG" id="nzs:SLY_1084"/>
<name>R4RNP4_PHYAS</name>
<sequence length="269" mass="31065">MNYQKTFYRKGIKTGFKNLDELISGFKPKELIILGARTGMGKTAFMLNLACNIAKNFNTNPKNQKAVIFSLEMAAEELGIRLFSSASKIPLKQLQHKNLNKNEKLQLLIPEDETTQLNILIDDDRNNKIEDIETKCRQMKYTKGLDIVFIDYLHLLKEDQNFNTYQAISVISRKLKKLASELNIPIVALSQMNRATYVREVKRPQLTDLRDSGTIEQDADVVMLLHRESYYQKPDINPHTNLIIAKNRSGQKGECSFNFYKQIQRFEAK</sequence>
<reference evidence="3 4" key="1">
    <citation type="journal article" date="2013" name="BMC Genomics">
        <title>Comparison of the complete genome sequence of two closely related isolates of 'Candidatus Phytoplasma australiense' reveals genome plasticity.</title>
        <authorList>
            <person name="Andersen M.T."/>
            <person name="Liefting L.W."/>
            <person name="Havukkala I."/>
            <person name="Beever R.E."/>
        </authorList>
    </citation>
    <scope>NUCLEOTIDE SEQUENCE [LARGE SCALE GENOMIC DNA]</scope>
    <source>
        <strain evidence="3 4">NZSb11</strain>
    </source>
</reference>
<protein>
    <submittedName>
        <fullName evidence="3">Replicative DNA helicase</fullName>
    </submittedName>
</protein>
<gene>
    <name evidence="3" type="primary">dnaC</name>
    <name evidence="3" type="ORF">SLY_1084</name>
</gene>
<dbReference type="AlphaFoldDB" id="R4RNP4"/>
<keyword evidence="1" id="KW-0639">Primosome</keyword>
<dbReference type="GO" id="GO:0005829">
    <property type="term" value="C:cytosol"/>
    <property type="evidence" value="ECO:0007669"/>
    <property type="project" value="TreeGrafter"/>
</dbReference>
<keyword evidence="4" id="KW-1185">Reference proteome</keyword>
<dbReference type="CDD" id="cd00984">
    <property type="entry name" value="DnaB_C"/>
    <property type="match status" value="1"/>
</dbReference>
<dbReference type="InterPro" id="IPR007694">
    <property type="entry name" value="DNA_helicase_DnaB-like_C"/>
</dbReference>
<dbReference type="PROSITE" id="PS51199">
    <property type="entry name" value="SF4_HELICASE"/>
    <property type="match status" value="1"/>
</dbReference>
<proteinExistence type="predicted"/>
<feature type="domain" description="SF4 helicase" evidence="2">
    <location>
        <begin position="5"/>
        <end position="269"/>
    </location>
</feature>
<keyword evidence="3" id="KW-0378">Hydrolase</keyword>
<evidence type="ECO:0000313" key="4">
    <source>
        <dbReference type="Proteomes" id="UP000013941"/>
    </source>
</evidence>
<dbReference type="InterPro" id="IPR003593">
    <property type="entry name" value="AAA+_ATPase"/>
</dbReference>
<keyword evidence="3" id="KW-0347">Helicase</keyword>
<dbReference type="GO" id="GO:0006269">
    <property type="term" value="P:DNA replication, synthesis of primer"/>
    <property type="evidence" value="ECO:0007669"/>
    <property type="project" value="UniProtKB-KW"/>
</dbReference>
<dbReference type="Pfam" id="PF03796">
    <property type="entry name" value="DnaB_C"/>
    <property type="match status" value="1"/>
</dbReference>
<dbReference type="PANTHER" id="PTHR30153:SF2">
    <property type="entry name" value="REPLICATIVE DNA HELICASE"/>
    <property type="match status" value="1"/>
</dbReference>
<evidence type="ECO:0000313" key="3">
    <source>
        <dbReference type="EMBL" id="AGL90990.1"/>
    </source>
</evidence>